<name>X1P5P4_9ZZZZ</name>
<feature type="non-terminal residue" evidence="1">
    <location>
        <position position="30"/>
    </location>
</feature>
<dbReference type="AlphaFoldDB" id="X1P5P4"/>
<reference evidence="1" key="1">
    <citation type="journal article" date="2014" name="Front. Microbiol.">
        <title>High frequency of phylogenetically diverse reductive dehalogenase-homologous genes in deep subseafloor sedimentary metagenomes.</title>
        <authorList>
            <person name="Kawai M."/>
            <person name="Futagami T."/>
            <person name="Toyoda A."/>
            <person name="Takaki Y."/>
            <person name="Nishi S."/>
            <person name="Hori S."/>
            <person name="Arai W."/>
            <person name="Tsubouchi T."/>
            <person name="Morono Y."/>
            <person name="Uchiyama I."/>
            <person name="Ito T."/>
            <person name="Fujiyama A."/>
            <person name="Inagaki F."/>
            <person name="Takami H."/>
        </authorList>
    </citation>
    <scope>NUCLEOTIDE SEQUENCE</scope>
    <source>
        <strain evidence="1">Expedition CK06-06</strain>
    </source>
</reference>
<accession>X1P5P4</accession>
<evidence type="ECO:0000313" key="1">
    <source>
        <dbReference type="EMBL" id="GAI34350.1"/>
    </source>
</evidence>
<gene>
    <name evidence="1" type="ORF">S06H3_47458</name>
</gene>
<protein>
    <submittedName>
        <fullName evidence="1">Uncharacterized protein</fullName>
    </submittedName>
</protein>
<dbReference type="EMBL" id="BARV01029810">
    <property type="protein sequence ID" value="GAI34350.1"/>
    <property type="molecule type" value="Genomic_DNA"/>
</dbReference>
<comment type="caution">
    <text evidence="1">The sequence shown here is derived from an EMBL/GenBank/DDBJ whole genome shotgun (WGS) entry which is preliminary data.</text>
</comment>
<sequence length="30" mass="3441">MTAEIFQFPATRRTHNIQVAANQAQRKKLA</sequence>
<organism evidence="1">
    <name type="scientific">marine sediment metagenome</name>
    <dbReference type="NCBI Taxonomy" id="412755"/>
    <lineage>
        <taxon>unclassified sequences</taxon>
        <taxon>metagenomes</taxon>
        <taxon>ecological metagenomes</taxon>
    </lineage>
</organism>
<proteinExistence type="predicted"/>